<keyword evidence="3" id="KW-1185">Reference proteome</keyword>
<accession>A0AA88VQA9</accession>
<sequence length="660" mass="74134">PQAKLIVSILGLPNLSLPCEAYPQILRLLYIWVRKSAKPSSMLIDSAVGVISDLFAYKFEFNRSSLFFSEGVLLLGAFAFVPSTSEKSRSICLELLSKLLEEEYTLICSSDEGLVPHVLAGIGYALSSLGNVPFIRILNSLFGIWDKEDGPSGSISNGLMMLHLIEWVLSNFISSHSSEKVSFFAREILETSKPIYAPFAVVMAAAGAMRASAKSVSSGLMQLRISAEERIDIIARELWFCFFQSISAEIFPLRRFYTGILGYHRGNLVGLTEVKEHLVCTIFKEAGAITDAFCNQYALADEGSKSRVENLIWDYCQDVYLWHRQVALLLWGVDDELIRDLEKVAESAFLMVVVFALAVTKRRLDSRIPRETQLEISVRILVSFSCLEYFRRMRLSEYMDTIRGVVLSVQENESACTSFVESMPSYDDLTNQHGSSRLLKMEYMWSKDEIHGASKWESGPSFTFNVCGFPIFWKDSNLEERDLLKEQLVFYYIQRSLEGYPGVTPFDGMASGVAALVRHLPAGSPSIFYCIHCLAEKAKSFCGEAMNLEADLWKNWQGELEPCKKLLELLLRLLSLVDIQVLPSLMKLLAQLIVQLPKDGQNMVLNDLYEQIADSDGVTRKPSLVSWLQSLSYLCSQNSSRNAPKGTEHDLGADGHIKIE</sequence>
<gene>
    <name evidence="2" type="ORF">RJ639_011781</name>
</gene>
<feature type="non-terminal residue" evidence="2">
    <location>
        <position position="660"/>
    </location>
</feature>
<organism evidence="2 3">
    <name type="scientific">Escallonia herrerae</name>
    <dbReference type="NCBI Taxonomy" id="1293975"/>
    <lineage>
        <taxon>Eukaryota</taxon>
        <taxon>Viridiplantae</taxon>
        <taxon>Streptophyta</taxon>
        <taxon>Embryophyta</taxon>
        <taxon>Tracheophyta</taxon>
        <taxon>Spermatophyta</taxon>
        <taxon>Magnoliopsida</taxon>
        <taxon>eudicotyledons</taxon>
        <taxon>Gunneridae</taxon>
        <taxon>Pentapetalae</taxon>
        <taxon>asterids</taxon>
        <taxon>campanulids</taxon>
        <taxon>Escalloniales</taxon>
        <taxon>Escalloniaceae</taxon>
        <taxon>Escallonia</taxon>
    </lineage>
</organism>
<feature type="region of interest" description="Disordered" evidence="1">
    <location>
        <begin position="638"/>
        <end position="660"/>
    </location>
</feature>
<feature type="compositionally biased region" description="Basic and acidic residues" evidence="1">
    <location>
        <begin position="646"/>
        <end position="660"/>
    </location>
</feature>
<dbReference type="PANTHER" id="PTHR36337">
    <property type="entry name" value="OBSCURIN-LIKE PROTEIN"/>
    <property type="match status" value="1"/>
</dbReference>
<comment type="caution">
    <text evidence="2">The sequence shown here is derived from an EMBL/GenBank/DDBJ whole genome shotgun (WGS) entry which is preliminary data.</text>
</comment>
<dbReference type="PANTHER" id="PTHR36337:SF1">
    <property type="entry name" value="OBSCURIN-LIKE PROTEIN"/>
    <property type="match status" value="1"/>
</dbReference>
<reference evidence="2" key="1">
    <citation type="submission" date="2022-12" db="EMBL/GenBank/DDBJ databases">
        <title>Draft genome assemblies for two species of Escallonia (Escalloniales).</title>
        <authorList>
            <person name="Chanderbali A."/>
            <person name="Dervinis C."/>
            <person name="Anghel I."/>
            <person name="Soltis D."/>
            <person name="Soltis P."/>
            <person name="Zapata F."/>
        </authorList>
    </citation>
    <scope>NUCLEOTIDE SEQUENCE</scope>
    <source>
        <strain evidence="2">UCBG64.0493</strain>
        <tissue evidence="2">Leaf</tissue>
    </source>
</reference>
<evidence type="ECO:0000313" key="3">
    <source>
        <dbReference type="Proteomes" id="UP001188597"/>
    </source>
</evidence>
<name>A0AA88VQA9_9ASTE</name>
<proteinExistence type="predicted"/>
<protein>
    <submittedName>
        <fullName evidence="2">Uncharacterized protein</fullName>
    </submittedName>
</protein>
<evidence type="ECO:0000313" key="2">
    <source>
        <dbReference type="EMBL" id="KAK3011793.1"/>
    </source>
</evidence>
<dbReference type="AlphaFoldDB" id="A0AA88VQA9"/>
<dbReference type="EMBL" id="JAVXUP010001427">
    <property type="protein sequence ID" value="KAK3011793.1"/>
    <property type="molecule type" value="Genomic_DNA"/>
</dbReference>
<evidence type="ECO:0000256" key="1">
    <source>
        <dbReference type="SAM" id="MobiDB-lite"/>
    </source>
</evidence>
<dbReference type="Proteomes" id="UP001188597">
    <property type="component" value="Unassembled WGS sequence"/>
</dbReference>